<evidence type="ECO:0000256" key="1">
    <source>
        <dbReference type="ARBA" id="ARBA00022553"/>
    </source>
</evidence>
<dbReference type="PANTHER" id="PTHR44591:SF25">
    <property type="entry name" value="CHEMOTAXIS TWO-COMPONENT RESPONSE REGULATOR"/>
    <property type="match status" value="1"/>
</dbReference>
<dbReference type="Pfam" id="PF00072">
    <property type="entry name" value="Response_reg"/>
    <property type="match status" value="1"/>
</dbReference>
<dbReference type="Proteomes" id="UP000011514">
    <property type="component" value="Unassembled WGS sequence"/>
</dbReference>
<evidence type="ECO:0000259" key="4">
    <source>
        <dbReference type="PROSITE" id="PS50110"/>
    </source>
</evidence>
<keyword evidence="1" id="KW-0597">Phosphoprotein</keyword>
<feature type="domain" description="Response regulatory" evidence="4">
    <location>
        <begin position="51"/>
        <end position="165"/>
    </location>
</feature>
<dbReference type="eggNOG" id="arCOG02387">
    <property type="taxonomic scope" value="Archaea"/>
</dbReference>
<accession>M0E1W2</accession>
<feature type="compositionally biased region" description="Polar residues" evidence="3">
    <location>
        <begin position="1"/>
        <end position="11"/>
    </location>
</feature>
<keyword evidence="6" id="KW-1185">Reference proteome</keyword>
<protein>
    <submittedName>
        <fullName evidence="5">HTR-like protein</fullName>
    </submittedName>
</protein>
<dbReference type="InterPro" id="IPR050595">
    <property type="entry name" value="Bact_response_regulator"/>
</dbReference>
<dbReference type="InterPro" id="IPR011006">
    <property type="entry name" value="CheY-like_superfamily"/>
</dbReference>
<feature type="region of interest" description="Disordered" evidence="3">
    <location>
        <begin position="1"/>
        <end position="50"/>
    </location>
</feature>
<dbReference type="RefSeq" id="WP_004047017.1">
    <property type="nucleotide sequence ID" value="NZ_AOJE01000015.1"/>
</dbReference>
<evidence type="ECO:0000313" key="6">
    <source>
        <dbReference type="Proteomes" id="UP000011514"/>
    </source>
</evidence>
<dbReference type="PANTHER" id="PTHR44591">
    <property type="entry name" value="STRESS RESPONSE REGULATOR PROTEIN 1"/>
    <property type="match status" value="1"/>
</dbReference>
<dbReference type="AlphaFoldDB" id="M0E1W2"/>
<evidence type="ECO:0000256" key="3">
    <source>
        <dbReference type="SAM" id="MobiDB-lite"/>
    </source>
</evidence>
<evidence type="ECO:0000256" key="2">
    <source>
        <dbReference type="PROSITE-ProRule" id="PRU00169"/>
    </source>
</evidence>
<name>M0E1W2_9EURY</name>
<dbReference type="Gene3D" id="3.40.50.2300">
    <property type="match status" value="1"/>
</dbReference>
<dbReference type="GO" id="GO:0000160">
    <property type="term" value="P:phosphorelay signal transduction system"/>
    <property type="evidence" value="ECO:0007669"/>
    <property type="project" value="InterPro"/>
</dbReference>
<dbReference type="SMART" id="SM00448">
    <property type="entry name" value="REC"/>
    <property type="match status" value="1"/>
</dbReference>
<organism evidence="5 6">
    <name type="scientific">Halorubrum saccharovorum DSM 1137</name>
    <dbReference type="NCBI Taxonomy" id="1227484"/>
    <lineage>
        <taxon>Archaea</taxon>
        <taxon>Methanobacteriati</taxon>
        <taxon>Methanobacteriota</taxon>
        <taxon>Stenosarchaea group</taxon>
        <taxon>Halobacteria</taxon>
        <taxon>Halobacteriales</taxon>
        <taxon>Haloferacaceae</taxon>
        <taxon>Halorubrum</taxon>
    </lineage>
</organism>
<proteinExistence type="predicted"/>
<dbReference type="PATRIC" id="fig|1227484.4.peg.1090"/>
<dbReference type="STRING" id="1227484.C471_05311"/>
<comment type="caution">
    <text evidence="5">The sequence shown here is derived from an EMBL/GenBank/DDBJ whole genome shotgun (WGS) entry which is preliminary data.</text>
</comment>
<dbReference type="PROSITE" id="PS50110">
    <property type="entry name" value="RESPONSE_REGULATORY"/>
    <property type="match status" value="1"/>
</dbReference>
<dbReference type="EMBL" id="AOJE01000015">
    <property type="protein sequence ID" value="ELZ41771.1"/>
    <property type="molecule type" value="Genomic_DNA"/>
</dbReference>
<gene>
    <name evidence="5" type="ORF">C471_05311</name>
</gene>
<dbReference type="InterPro" id="IPR001789">
    <property type="entry name" value="Sig_transdc_resp-reg_receiver"/>
</dbReference>
<dbReference type="CDD" id="cd00156">
    <property type="entry name" value="REC"/>
    <property type="match status" value="1"/>
</dbReference>
<sequence length="198" mass="21076">MTDRNSSTPSDPSEPIRSTAPTATGVQTGSLDPADPVGSAGSGDESAVRLDVLHVEPDPRSAELLATFAAHLADGVSVRSVTGVEAALAAVDDADCVVTEQRLPDGSGVELVERLRRDGEDLPVVFHTTCREEDVEARAFSAGADAYFWKLSTRGQYERIFDRVRTLGSKRGFRRSGPAESASSTDSPGLRETVRSEE</sequence>
<dbReference type="SUPFAM" id="SSF52172">
    <property type="entry name" value="CheY-like"/>
    <property type="match status" value="1"/>
</dbReference>
<feature type="compositionally biased region" description="Polar residues" evidence="3">
    <location>
        <begin position="19"/>
        <end position="30"/>
    </location>
</feature>
<evidence type="ECO:0000313" key="5">
    <source>
        <dbReference type="EMBL" id="ELZ41771.1"/>
    </source>
</evidence>
<dbReference type="OrthoDB" id="330337at2157"/>
<reference evidence="5 6" key="1">
    <citation type="journal article" date="2014" name="PLoS Genet.">
        <title>Phylogenetically driven sequencing of extremely halophilic archaea reveals strategies for static and dynamic osmo-response.</title>
        <authorList>
            <person name="Becker E.A."/>
            <person name="Seitzer P.M."/>
            <person name="Tritt A."/>
            <person name="Larsen D."/>
            <person name="Krusor M."/>
            <person name="Yao A.I."/>
            <person name="Wu D."/>
            <person name="Madern D."/>
            <person name="Eisen J.A."/>
            <person name="Darling A.E."/>
            <person name="Facciotti M.T."/>
        </authorList>
    </citation>
    <scope>NUCLEOTIDE SEQUENCE [LARGE SCALE GENOMIC DNA]</scope>
    <source>
        <strain evidence="5 6">DSM 1137</strain>
    </source>
</reference>
<feature type="region of interest" description="Disordered" evidence="3">
    <location>
        <begin position="171"/>
        <end position="198"/>
    </location>
</feature>
<comment type="caution">
    <text evidence="2">Lacks conserved residue(s) required for the propagation of feature annotation.</text>
</comment>